<dbReference type="Pfam" id="PF05050">
    <property type="entry name" value="Methyltransf_21"/>
    <property type="match status" value="1"/>
</dbReference>
<dbReference type="GO" id="GO:0032259">
    <property type="term" value="P:methylation"/>
    <property type="evidence" value="ECO:0007669"/>
    <property type="project" value="UniProtKB-KW"/>
</dbReference>
<evidence type="ECO:0000259" key="1">
    <source>
        <dbReference type="Pfam" id="PF05050"/>
    </source>
</evidence>
<evidence type="ECO:0000313" key="2">
    <source>
        <dbReference type="EMBL" id="HHW34553.1"/>
    </source>
</evidence>
<dbReference type="InterPro" id="IPR029063">
    <property type="entry name" value="SAM-dependent_MTases_sf"/>
</dbReference>
<protein>
    <submittedName>
        <fullName evidence="2">FkbM family methyltransferase</fullName>
    </submittedName>
</protein>
<feature type="domain" description="Methyltransferase FkbM" evidence="1">
    <location>
        <begin position="53"/>
        <end position="246"/>
    </location>
</feature>
<dbReference type="Gene3D" id="3.40.50.150">
    <property type="entry name" value="Vaccinia Virus protein VP39"/>
    <property type="match status" value="1"/>
</dbReference>
<organism evidence="2 3">
    <name type="scientific">Paracoccus solventivorans</name>
    <dbReference type="NCBI Taxonomy" id="53463"/>
    <lineage>
        <taxon>Bacteria</taxon>
        <taxon>Pseudomonadati</taxon>
        <taxon>Pseudomonadota</taxon>
        <taxon>Alphaproteobacteria</taxon>
        <taxon>Rhodobacterales</taxon>
        <taxon>Paracoccaceae</taxon>
        <taxon>Paracoccus</taxon>
    </lineage>
</organism>
<evidence type="ECO:0000313" key="3">
    <source>
        <dbReference type="Proteomes" id="UP000580830"/>
    </source>
</evidence>
<dbReference type="RefSeq" id="WP_303730581.1">
    <property type="nucleotide sequence ID" value="NZ_DULP01000157.1"/>
</dbReference>
<keyword evidence="2" id="KW-0489">Methyltransferase</keyword>
<reference evidence="2 3" key="1">
    <citation type="journal article" date="2020" name="Biotechnol. Biofuels">
        <title>New insights from the biogas microbiome by comprehensive genome-resolved metagenomics of nearly 1600 species originating from multiple anaerobic digesters.</title>
        <authorList>
            <person name="Campanaro S."/>
            <person name="Treu L."/>
            <person name="Rodriguez-R L.M."/>
            <person name="Kovalovszki A."/>
            <person name="Ziels R.M."/>
            <person name="Maus I."/>
            <person name="Zhu X."/>
            <person name="Kougias P.G."/>
            <person name="Basile A."/>
            <person name="Luo G."/>
            <person name="Schluter A."/>
            <person name="Konstantinidis K.T."/>
            <person name="Angelidaki I."/>
        </authorList>
    </citation>
    <scope>NUCLEOTIDE SEQUENCE [LARGE SCALE GENOMIC DNA]</scope>
    <source>
        <strain evidence="2">AS04akNAM_125</strain>
    </source>
</reference>
<dbReference type="EMBL" id="DULP01000157">
    <property type="protein sequence ID" value="HHW34553.1"/>
    <property type="molecule type" value="Genomic_DNA"/>
</dbReference>
<dbReference type="GO" id="GO:0008168">
    <property type="term" value="F:methyltransferase activity"/>
    <property type="evidence" value="ECO:0007669"/>
    <property type="project" value="UniProtKB-KW"/>
</dbReference>
<gene>
    <name evidence="2" type="ORF">GXX24_10510</name>
</gene>
<accession>A0A832PMR0</accession>
<dbReference type="Proteomes" id="UP000580830">
    <property type="component" value="Unassembled WGS sequence"/>
</dbReference>
<dbReference type="AlphaFoldDB" id="A0A832PMR0"/>
<sequence length="265" mass="30130">MIRKIKKSIITLANQFGYEIRRKPVSPSARELTHFESCLHLLANFRETLNIVQVGANDGAINDPLYGFISNYPKRTRVILCEPQAYLIPELEKNYEFHNDKFVFNGAIGPDPSLKLYRIKREFWPDCSAPYAQGWPEYRAPTGVTSSSYDHVLTWASNYYKGKLPPSDIIEDVSVDCVNMRELLRRAGMFASIDVLQIDAEGFDDQVIYASDIERFLPPVINFEYGNLPPQRAKELSKYLAGHGYVLSQHGIDGLAIHTSPKNKI</sequence>
<dbReference type="InterPro" id="IPR006342">
    <property type="entry name" value="FkbM_mtfrase"/>
</dbReference>
<dbReference type="SUPFAM" id="SSF53335">
    <property type="entry name" value="S-adenosyl-L-methionine-dependent methyltransferases"/>
    <property type="match status" value="1"/>
</dbReference>
<comment type="caution">
    <text evidence="2">The sequence shown here is derived from an EMBL/GenBank/DDBJ whole genome shotgun (WGS) entry which is preliminary data.</text>
</comment>
<keyword evidence="2" id="KW-0808">Transferase</keyword>
<name>A0A832PMR0_9RHOB</name>
<proteinExistence type="predicted"/>